<dbReference type="SMART" id="SM00717">
    <property type="entry name" value="SANT"/>
    <property type="match status" value="1"/>
</dbReference>
<name>A0AAV9JC52_9PEZI</name>
<protein>
    <recommendedName>
        <fullName evidence="2">SANT domain-containing protein</fullName>
    </recommendedName>
</protein>
<feature type="compositionally biased region" description="Basic and acidic residues" evidence="1">
    <location>
        <begin position="492"/>
        <end position="510"/>
    </location>
</feature>
<feature type="compositionally biased region" description="Polar residues" evidence="1">
    <location>
        <begin position="140"/>
        <end position="152"/>
    </location>
</feature>
<evidence type="ECO:0000259" key="2">
    <source>
        <dbReference type="PROSITE" id="PS51293"/>
    </source>
</evidence>
<dbReference type="Pfam" id="PF00249">
    <property type="entry name" value="Myb_DNA-binding"/>
    <property type="match status" value="1"/>
</dbReference>
<dbReference type="Gene3D" id="1.10.10.60">
    <property type="entry name" value="Homeodomain-like"/>
    <property type="match status" value="1"/>
</dbReference>
<feature type="compositionally biased region" description="Polar residues" evidence="1">
    <location>
        <begin position="100"/>
        <end position="114"/>
    </location>
</feature>
<dbReference type="Proteomes" id="UP001324427">
    <property type="component" value="Unassembled WGS sequence"/>
</dbReference>
<feature type="region of interest" description="Disordered" evidence="1">
    <location>
        <begin position="140"/>
        <end position="161"/>
    </location>
</feature>
<feature type="domain" description="SANT" evidence="2">
    <location>
        <begin position="41"/>
        <end position="84"/>
    </location>
</feature>
<accession>A0AAV9JC52</accession>
<evidence type="ECO:0000256" key="1">
    <source>
        <dbReference type="SAM" id="MobiDB-lite"/>
    </source>
</evidence>
<comment type="caution">
    <text evidence="3">The sequence shown here is derived from an EMBL/GenBank/DDBJ whole genome shotgun (WGS) entry which is preliminary data.</text>
</comment>
<dbReference type="InterPro" id="IPR001005">
    <property type="entry name" value="SANT/Myb"/>
</dbReference>
<feature type="region of interest" description="Disordered" evidence="1">
    <location>
        <begin position="1"/>
        <end position="28"/>
    </location>
</feature>
<dbReference type="SUPFAM" id="SSF46689">
    <property type="entry name" value="Homeodomain-like"/>
    <property type="match status" value="1"/>
</dbReference>
<dbReference type="InterPro" id="IPR009057">
    <property type="entry name" value="Homeodomain-like_sf"/>
</dbReference>
<evidence type="ECO:0000313" key="3">
    <source>
        <dbReference type="EMBL" id="KAK4542660.1"/>
    </source>
</evidence>
<dbReference type="CDD" id="cd00167">
    <property type="entry name" value="SANT"/>
    <property type="match status" value="1"/>
</dbReference>
<dbReference type="EMBL" id="JAVFHQ010000039">
    <property type="protein sequence ID" value="KAK4542660.1"/>
    <property type="molecule type" value="Genomic_DNA"/>
</dbReference>
<organism evidence="3 4">
    <name type="scientific">Oleoguttula mirabilis</name>
    <dbReference type="NCBI Taxonomy" id="1507867"/>
    <lineage>
        <taxon>Eukaryota</taxon>
        <taxon>Fungi</taxon>
        <taxon>Dikarya</taxon>
        <taxon>Ascomycota</taxon>
        <taxon>Pezizomycotina</taxon>
        <taxon>Dothideomycetes</taxon>
        <taxon>Dothideomycetidae</taxon>
        <taxon>Mycosphaerellales</taxon>
        <taxon>Teratosphaeriaceae</taxon>
        <taxon>Oleoguttula</taxon>
    </lineage>
</organism>
<sequence length="581" mass="65097">MPPRKATRPSQDSIDASTLRAPETPSKLLNYQGPTIPFTGDEELIFVAAFEEAPKEFGKIAAVLPGRTEKECIQHYYSNKGDGRLKTITANGMTEKARGQASNRASTKATTSTDVSREAGNGIAARGGLRSQTIGIRTSTTQQLGAANSANVDESEEDSHSRRWDVNVLPIDQELARLNAPQPHTSKLWRKTYPLQAHECKVVPRPDLTILRNSFNDQSPFHLSDEQLLMWLRSCDVLPLLKQWMEQCLNDEPLYIQLQRLLFTKERPWDRQARQIAEYARLYGTRDVKLEGMNMEALLLCARFVKKICDGNTEFFEQFAPYGYSHQERYLTGARVVPTVYGDLRRRGDHGFFGILLDSELAGLIKQGVHKAWEKKYPFEGETVEEPKRAEPTVPTQLLPQPHFGLLLYKPPPPSVHSGSVQTRKGPRYARHADESENADLAMDSSGMSREDAFRRLMALGAGLAQTPAGTNAHFVEQPTPPADPPFNVDHGSVDDDRQHQEEPMVDHGPTEGSTELQSALDNMHRERDCLQQELARALSEDESAGRHDAHTLAHLAQISEELDFVTHCIRGLEDQLHAKS</sequence>
<dbReference type="InterPro" id="IPR017884">
    <property type="entry name" value="SANT_dom"/>
</dbReference>
<dbReference type="AlphaFoldDB" id="A0AAV9JC52"/>
<feature type="region of interest" description="Disordered" evidence="1">
    <location>
        <begin position="414"/>
        <end position="436"/>
    </location>
</feature>
<evidence type="ECO:0000313" key="4">
    <source>
        <dbReference type="Proteomes" id="UP001324427"/>
    </source>
</evidence>
<gene>
    <name evidence="3" type="ORF">LTR36_006232</name>
</gene>
<feature type="region of interest" description="Disordered" evidence="1">
    <location>
        <begin position="95"/>
        <end position="117"/>
    </location>
</feature>
<feature type="region of interest" description="Disordered" evidence="1">
    <location>
        <begin position="478"/>
        <end position="516"/>
    </location>
</feature>
<reference evidence="3 4" key="1">
    <citation type="submission" date="2021-11" db="EMBL/GenBank/DDBJ databases">
        <title>Black yeast isolated from Biological Soil Crust.</title>
        <authorList>
            <person name="Kurbessoian T."/>
        </authorList>
    </citation>
    <scope>NUCLEOTIDE SEQUENCE [LARGE SCALE GENOMIC DNA]</scope>
    <source>
        <strain evidence="3 4">CCFEE 5522</strain>
    </source>
</reference>
<proteinExistence type="predicted"/>
<keyword evidence="4" id="KW-1185">Reference proteome</keyword>
<dbReference type="PROSITE" id="PS51293">
    <property type="entry name" value="SANT"/>
    <property type="match status" value="1"/>
</dbReference>